<keyword evidence="4" id="KW-0677">Repeat</keyword>
<gene>
    <name evidence="9" type="ORF">GGD88_003299</name>
</gene>
<dbReference type="PANTHER" id="PTHR43652:SF1">
    <property type="entry name" value="RESPONSE REGULATOR"/>
    <property type="match status" value="1"/>
</dbReference>
<proteinExistence type="predicted"/>
<evidence type="ECO:0000256" key="6">
    <source>
        <dbReference type="ARBA" id="ARBA00023136"/>
    </source>
</evidence>
<feature type="transmembrane region" description="Helical" evidence="7">
    <location>
        <begin position="28"/>
        <end position="45"/>
    </location>
</feature>
<dbReference type="GO" id="GO:0006813">
    <property type="term" value="P:potassium ion transport"/>
    <property type="evidence" value="ECO:0007669"/>
    <property type="project" value="InterPro"/>
</dbReference>
<evidence type="ECO:0000259" key="8">
    <source>
        <dbReference type="PROSITE" id="PS51202"/>
    </source>
</evidence>
<evidence type="ECO:0000256" key="4">
    <source>
        <dbReference type="ARBA" id="ARBA00022737"/>
    </source>
</evidence>
<dbReference type="InterPro" id="IPR006037">
    <property type="entry name" value="RCK_C"/>
</dbReference>
<dbReference type="Proteomes" id="UP000555728">
    <property type="component" value="Unassembled WGS sequence"/>
</dbReference>
<evidence type="ECO:0000256" key="1">
    <source>
        <dbReference type="ARBA" id="ARBA00004141"/>
    </source>
</evidence>
<dbReference type="InterPro" id="IPR036721">
    <property type="entry name" value="RCK_C_sf"/>
</dbReference>
<comment type="subcellular location">
    <subcellularLocation>
        <location evidence="1">Membrane</location>
        <topology evidence="1">Multi-pass membrane protein</topology>
    </subcellularLocation>
</comment>
<evidence type="ECO:0000313" key="10">
    <source>
        <dbReference type="Proteomes" id="UP000555728"/>
    </source>
</evidence>
<dbReference type="InterPro" id="IPR051679">
    <property type="entry name" value="DASS-Related_Transporters"/>
</dbReference>
<keyword evidence="2" id="KW-0813">Transport</keyword>
<keyword evidence="3 7" id="KW-0812">Transmembrane</keyword>
<keyword evidence="6 7" id="KW-0472">Membrane</keyword>
<evidence type="ECO:0000256" key="3">
    <source>
        <dbReference type="ARBA" id="ARBA00022692"/>
    </source>
</evidence>
<evidence type="ECO:0000313" key="9">
    <source>
        <dbReference type="EMBL" id="MBB4287549.1"/>
    </source>
</evidence>
<feature type="transmembrane region" description="Helical" evidence="7">
    <location>
        <begin position="52"/>
        <end position="74"/>
    </location>
</feature>
<keyword evidence="5 7" id="KW-1133">Transmembrane helix</keyword>
<sequence length="611" mass="63124">MTPEIVTVFAILAATIVLFVSDRIRLDVVAVLAVLALALTGLVTPQQAVAGFGATVVVLIGGLFVVGEGLFRTGVAFRVGDWLVDTAGTGEVRLLVLLMAVVAGLSAVMSSTGAVAIFIPVALRLAVKAGLAPGRLMMPLSLASLIGGMLTLIGTPPNLVVATQLQRAGYEPFGFFDFTGPGLVVLTLGLAYMLTVGRRLLPGRGTANPDRGSRRTLAALAEQYGIAGKLVRLRLTTGSSLVGQTVAEAALRTRHGITVLGFEAPGRLGDGAAPALAQSRFRAGQVLYAVHSADDAAGLAAIAGALGLEPLPLEGRDHRVMARDIGLADVLLTPESGLIGKTLKDTRFRHRHGLGVLAVKHKGRVVPGNFATRRLRFGDALLVGGGWKEIAALREARHDFLVLRLPEELDEIAEAPEKAPHALVITLLMLGLITFEVVPTVMAVLGAAVAMVLSGAVSGAGVYRAVNWQSLVLIAGMLPMATALESTGAMDLIVTGLVDSLGAVGPTALLAGLVVLTSVFSQVISNTATTVLVAPMAIGAAETLGVSPYPLLMGVAIAASTAFSTPVASPVNTLVLGPGAYRFNDFLKVGVPLQVLVILLAILIVPLFFPF</sequence>
<feature type="transmembrane region" description="Helical" evidence="7">
    <location>
        <begin position="523"/>
        <end position="544"/>
    </location>
</feature>
<accession>A0A7W6WM46</accession>
<evidence type="ECO:0000256" key="2">
    <source>
        <dbReference type="ARBA" id="ARBA00022448"/>
    </source>
</evidence>
<dbReference type="InterPro" id="IPR004680">
    <property type="entry name" value="Cit_transptr-like_dom"/>
</dbReference>
<name>A0A7W6WM46_9PROT</name>
<dbReference type="GO" id="GO:0008324">
    <property type="term" value="F:monoatomic cation transmembrane transporter activity"/>
    <property type="evidence" value="ECO:0007669"/>
    <property type="project" value="InterPro"/>
</dbReference>
<evidence type="ECO:0000256" key="7">
    <source>
        <dbReference type="SAM" id="Phobius"/>
    </source>
</evidence>
<feature type="transmembrane region" description="Helical" evidence="7">
    <location>
        <begin position="589"/>
        <end position="609"/>
    </location>
</feature>
<feature type="transmembrane region" description="Helical" evidence="7">
    <location>
        <begin position="496"/>
        <end position="517"/>
    </location>
</feature>
<feature type="transmembrane region" description="Helical" evidence="7">
    <location>
        <begin position="427"/>
        <end position="453"/>
    </location>
</feature>
<dbReference type="SUPFAM" id="SSF116726">
    <property type="entry name" value="TrkA C-terminal domain-like"/>
    <property type="match status" value="2"/>
</dbReference>
<evidence type="ECO:0000256" key="5">
    <source>
        <dbReference type="ARBA" id="ARBA00022989"/>
    </source>
</evidence>
<dbReference type="AlphaFoldDB" id="A0A7W6WM46"/>
<dbReference type="PANTHER" id="PTHR43652">
    <property type="entry name" value="BASIC AMINO ACID ANTIPORTER YFCC-RELATED"/>
    <property type="match status" value="1"/>
</dbReference>
<dbReference type="Gene3D" id="3.30.70.1450">
    <property type="entry name" value="Regulator of K+ conductance, C-terminal domain"/>
    <property type="match status" value="2"/>
</dbReference>
<reference evidence="9 10" key="1">
    <citation type="submission" date="2020-08" db="EMBL/GenBank/DDBJ databases">
        <title>Genome sequencing of Purple Non-Sulfur Bacteria from various extreme environments.</title>
        <authorList>
            <person name="Mayer M."/>
        </authorList>
    </citation>
    <scope>NUCLEOTIDE SEQUENCE [LARGE SCALE GENOMIC DNA]</scope>
    <source>
        <strain evidence="9 10">JA135</strain>
    </source>
</reference>
<feature type="transmembrane region" description="Helical" evidence="7">
    <location>
        <begin position="173"/>
        <end position="194"/>
    </location>
</feature>
<protein>
    <submittedName>
        <fullName evidence="9">Di/tricarboxylate transporter</fullName>
    </submittedName>
</protein>
<organism evidence="9 10">
    <name type="scientific">Roseospira goensis</name>
    <dbReference type="NCBI Taxonomy" id="391922"/>
    <lineage>
        <taxon>Bacteria</taxon>
        <taxon>Pseudomonadati</taxon>
        <taxon>Pseudomonadota</taxon>
        <taxon>Alphaproteobacteria</taxon>
        <taxon>Rhodospirillales</taxon>
        <taxon>Rhodospirillaceae</taxon>
        <taxon>Roseospira</taxon>
    </lineage>
</organism>
<feature type="transmembrane region" description="Helical" evidence="7">
    <location>
        <begin position="551"/>
        <end position="569"/>
    </location>
</feature>
<feature type="transmembrane region" description="Helical" evidence="7">
    <location>
        <begin position="94"/>
        <end position="123"/>
    </location>
</feature>
<dbReference type="Pfam" id="PF03600">
    <property type="entry name" value="CitMHS"/>
    <property type="match status" value="1"/>
</dbReference>
<dbReference type="GO" id="GO:0005886">
    <property type="term" value="C:plasma membrane"/>
    <property type="evidence" value="ECO:0007669"/>
    <property type="project" value="TreeGrafter"/>
</dbReference>
<comment type="caution">
    <text evidence="9">The sequence shown here is derived from an EMBL/GenBank/DDBJ whole genome shotgun (WGS) entry which is preliminary data.</text>
</comment>
<dbReference type="PROSITE" id="PS51202">
    <property type="entry name" value="RCK_C"/>
    <property type="match status" value="1"/>
</dbReference>
<feature type="transmembrane region" description="Helical" evidence="7">
    <location>
        <begin position="135"/>
        <end position="153"/>
    </location>
</feature>
<dbReference type="InterPro" id="IPR031312">
    <property type="entry name" value="Na/sul_symport_CS"/>
</dbReference>
<feature type="domain" description="RCK C-terminal" evidence="8">
    <location>
        <begin position="315"/>
        <end position="399"/>
    </location>
</feature>
<keyword evidence="10" id="KW-1185">Reference proteome</keyword>
<dbReference type="PROSITE" id="PS01271">
    <property type="entry name" value="NA_SULFATE"/>
    <property type="match status" value="1"/>
</dbReference>
<feature type="transmembrane region" description="Helical" evidence="7">
    <location>
        <begin position="5"/>
        <end position="22"/>
    </location>
</feature>
<dbReference type="RefSeq" id="WP_184437412.1">
    <property type="nucleotide sequence ID" value="NZ_JACIGI010000041.1"/>
</dbReference>
<dbReference type="Pfam" id="PF02080">
    <property type="entry name" value="TrkA_C"/>
    <property type="match status" value="1"/>
</dbReference>
<dbReference type="EMBL" id="JACIGI010000041">
    <property type="protein sequence ID" value="MBB4287549.1"/>
    <property type="molecule type" value="Genomic_DNA"/>
</dbReference>
<feature type="transmembrane region" description="Helical" evidence="7">
    <location>
        <begin position="465"/>
        <end position="484"/>
    </location>
</feature>